<dbReference type="InterPro" id="IPR004358">
    <property type="entry name" value="Sig_transdc_His_kin-like_C"/>
</dbReference>
<dbReference type="SUPFAM" id="SSF55785">
    <property type="entry name" value="PYP-like sensor domain (PAS domain)"/>
    <property type="match status" value="1"/>
</dbReference>
<protein>
    <recommendedName>
        <fullName evidence="2">histidine kinase</fullName>
        <ecNumber evidence="2">2.7.13.3</ecNumber>
    </recommendedName>
</protein>
<dbReference type="InterPro" id="IPR005467">
    <property type="entry name" value="His_kinase_dom"/>
</dbReference>
<dbReference type="SUPFAM" id="SSF47384">
    <property type="entry name" value="Homodimeric domain of signal transducing histidine kinase"/>
    <property type="match status" value="1"/>
</dbReference>
<keyword evidence="5" id="KW-0472">Membrane</keyword>
<organism evidence="8 9">
    <name type="scientific">Limobrevibacterium gyesilva</name>
    <dbReference type="NCBI Taxonomy" id="2991712"/>
    <lineage>
        <taxon>Bacteria</taxon>
        <taxon>Pseudomonadati</taxon>
        <taxon>Pseudomonadota</taxon>
        <taxon>Alphaproteobacteria</taxon>
        <taxon>Acetobacterales</taxon>
        <taxon>Acetobacteraceae</taxon>
        <taxon>Limobrevibacterium</taxon>
    </lineage>
</organism>
<dbReference type="Proteomes" id="UP001165679">
    <property type="component" value="Unassembled WGS sequence"/>
</dbReference>
<feature type="transmembrane region" description="Helical" evidence="5">
    <location>
        <begin position="26"/>
        <end position="45"/>
    </location>
</feature>
<dbReference type="Pfam" id="PF00512">
    <property type="entry name" value="HisKA"/>
    <property type="match status" value="1"/>
</dbReference>
<evidence type="ECO:0000256" key="5">
    <source>
        <dbReference type="SAM" id="Phobius"/>
    </source>
</evidence>
<dbReference type="PROSITE" id="PS50109">
    <property type="entry name" value="HIS_KIN"/>
    <property type="match status" value="1"/>
</dbReference>
<keyword evidence="5" id="KW-1133">Transmembrane helix</keyword>
<dbReference type="Gene3D" id="3.30.565.10">
    <property type="entry name" value="Histidine kinase-like ATPase, C-terminal domain"/>
    <property type="match status" value="1"/>
</dbReference>
<reference evidence="8" key="1">
    <citation type="submission" date="2022-09" db="EMBL/GenBank/DDBJ databases">
        <title>Rhodovastum sp. nov. RN2-1 isolated from soil in Seongnam, South Korea.</title>
        <authorList>
            <person name="Le N.T."/>
        </authorList>
    </citation>
    <scope>NUCLEOTIDE SEQUENCE</scope>
    <source>
        <strain evidence="8">RN2-1</strain>
    </source>
</reference>
<feature type="modified residue" description="4-aspartylphosphate" evidence="4">
    <location>
        <position position="871"/>
    </location>
</feature>
<proteinExistence type="predicted"/>
<accession>A0AA42CEB1</accession>
<dbReference type="EMBL" id="JAPDNT010000012">
    <property type="protein sequence ID" value="MCW3475833.1"/>
    <property type="molecule type" value="Genomic_DNA"/>
</dbReference>
<sequence length="943" mass="101464">MALPGFLSAILRRFHGALGLSCPLCLVAILAGVALGGVSFGAILLDRVRTMQQADLAARNVADIARQRAADLLTRIDGTLHAVEEALPGADASPAKLARLDTLLSQRRRVEPRVVGLYVLGEGGAVLSGSVASTLRSGALVPACLRDERPEVDQFVLKPATAALPDGASVPVLCVIRGIRQPGFSGAILAVVGQELLQSQFADLAIGSRGAVTLMDENGRPLARVTNSREAAGDSQRAGEWEALARGAAPDAAAGGTIESRRIDGPIGGIVAVSVAAEDALAAWWSRTLLVGSSALIVIAFVALAVLAVRKCEQRETRRLERLAAMAAELYGTTDRDALMCRLLEGARELVPCEAILPREDRRPPEQAVMRPLLPVIARADLVRIGAVAFQRRHGTSFTPADLAFLAVLASITETGIRHAAVVAEAADEAERFRDSAGQTRQAVETILLEMSDATFTLDVEWRFVGSNRNADRLFGEYAEDLRGRPIWDVFPELCGSTFEAECRRAVRDRHPVSFELQWLRTDTWLMAHAYPRAPGLVVYMQDISRQVAADDKLRQAAKMDAIGRLTGGIAHDFNNLLTVILGNIEMLDLELPESGDARDMHDQIKRAAQSAAELTHQLLAFARRQPLSPVDVDVARLVFGLDGLLRRTLDASIALDIRCPPALWQARVDPTQLENAILNLAINARDAMPQGGRLVIETANLSVRKPDIDQFGEIRPGNYVVVSVSDTGVGIPRDVLAKVFEPFFSTKPPGRGTGLGLSMVYGFVSQSGGHARMTSEVGRGTTVRLYLPGVGEARAEHGLPAPGAGRSRGAEPSLPGGRERILIVEDSDMVRDYALSVLASLGYDVTVAAEGREALALIDKGLQPELLLTDVLLPNGMDGLVVAEQVLRRRPGIPVLYMSGYVENVDAHQSQLDPQTNLLLKPFRRASLAAMVRTRLDRARAK</sequence>
<feature type="domain" description="Response regulatory" evidence="7">
    <location>
        <begin position="821"/>
        <end position="937"/>
    </location>
</feature>
<dbReference type="Gene3D" id="3.30.450.20">
    <property type="entry name" value="PAS domain"/>
    <property type="match status" value="2"/>
</dbReference>
<dbReference type="PROSITE" id="PS50110">
    <property type="entry name" value="RESPONSE_REGULATORY"/>
    <property type="match status" value="1"/>
</dbReference>
<evidence type="ECO:0000313" key="8">
    <source>
        <dbReference type="EMBL" id="MCW3475833.1"/>
    </source>
</evidence>
<dbReference type="GO" id="GO:0000155">
    <property type="term" value="F:phosphorelay sensor kinase activity"/>
    <property type="evidence" value="ECO:0007669"/>
    <property type="project" value="InterPro"/>
</dbReference>
<dbReference type="GO" id="GO:0005524">
    <property type="term" value="F:ATP binding"/>
    <property type="evidence" value="ECO:0007669"/>
    <property type="project" value="UniProtKB-KW"/>
</dbReference>
<dbReference type="Pfam" id="PF02518">
    <property type="entry name" value="HATPase_c"/>
    <property type="match status" value="1"/>
</dbReference>
<dbReference type="Pfam" id="PF08448">
    <property type="entry name" value="PAS_4"/>
    <property type="match status" value="1"/>
</dbReference>
<dbReference type="Pfam" id="PF00072">
    <property type="entry name" value="Response_reg"/>
    <property type="match status" value="1"/>
</dbReference>
<dbReference type="InterPro" id="IPR035965">
    <property type="entry name" value="PAS-like_dom_sf"/>
</dbReference>
<dbReference type="SMART" id="SM00091">
    <property type="entry name" value="PAS"/>
    <property type="match status" value="1"/>
</dbReference>
<dbReference type="SMART" id="SM00448">
    <property type="entry name" value="REC"/>
    <property type="match status" value="1"/>
</dbReference>
<dbReference type="AlphaFoldDB" id="A0AA42CEB1"/>
<dbReference type="InterPro" id="IPR003661">
    <property type="entry name" value="HisK_dim/P_dom"/>
</dbReference>
<dbReference type="InterPro" id="IPR036097">
    <property type="entry name" value="HisK_dim/P_sf"/>
</dbReference>
<evidence type="ECO:0000256" key="1">
    <source>
        <dbReference type="ARBA" id="ARBA00000085"/>
    </source>
</evidence>
<comment type="catalytic activity">
    <reaction evidence="1">
        <text>ATP + protein L-histidine = ADP + protein N-phospho-L-histidine.</text>
        <dbReference type="EC" id="2.7.13.3"/>
    </reaction>
</comment>
<evidence type="ECO:0000256" key="3">
    <source>
        <dbReference type="ARBA" id="ARBA00022553"/>
    </source>
</evidence>
<dbReference type="CDD" id="cd00130">
    <property type="entry name" value="PAS"/>
    <property type="match status" value="1"/>
</dbReference>
<reference evidence="8" key="2">
    <citation type="submission" date="2022-10" db="EMBL/GenBank/DDBJ databases">
        <authorList>
            <person name="Trinh H.N."/>
        </authorList>
    </citation>
    <scope>NUCLEOTIDE SEQUENCE</scope>
    <source>
        <strain evidence="8">RN2-1</strain>
    </source>
</reference>
<evidence type="ECO:0000256" key="4">
    <source>
        <dbReference type="PROSITE-ProRule" id="PRU00169"/>
    </source>
</evidence>
<keyword evidence="5" id="KW-0812">Transmembrane</keyword>
<dbReference type="EC" id="2.7.13.3" evidence="2"/>
<dbReference type="InterPro" id="IPR036890">
    <property type="entry name" value="HATPase_C_sf"/>
</dbReference>
<keyword evidence="8" id="KW-0067">ATP-binding</keyword>
<name>A0AA42CEB1_9PROT</name>
<evidence type="ECO:0000313" key="9">
    <source>
        <dbReference type="Proteomes" id="UP001165679"/>
    </source>
</evidence>
<dbReference type="PANTHER" id="PTHR43065">
    <property type="entry name" value="SENSOR HISTIDINE KINASE"/>
    <property type="match status" value="1"/>
</dbReference>
<dbReference type="SMART" id="SM00388">
    <property type="entry name" value="HisKA"/>
    <property type="match status" value="1"/>
</dbReference>
<dbReference type="Gene3D" id="1.10.287.130">
    <property type="match status" value="1"/>
</dbReference>
<dbReference type="InterPro" id="IPR013656">
    <property type="entry name" value="PAS_4"/>
</dbReference>
<dbReference type="Gene3D" id="3.40.50.2300">
    <property type="match status" value="1"/>
</dbReference>
<dbReference type="InterPro" id="IPR000014">
    <property type="entry name" value="PAS"/>
</dbReference>
<evidence type="ECO:0000259" key="6">
    <source>
        <dbReference type="PROSITE" id="PS50109"/>
    </source>
</evidence>
<dbReference type="InterPro" id="IPR011006">
    <property type="entry name" value="CheY-like_superfamily"/>
</dbReference>
<dbReference type="InterPro" id="IPR001789">
    <property type="entry name" value="Sig_transdc_resp-reg_receiver"/>
</dbReference>
<keyword evidence="8" id="KW-0547">Nucleotide-binding</keyword>
<dbReference type="InterPro" id="IPR003594">
    <property type="entry name" value="HATPase_dom"/>
</dbReference>
<feature type="domain" description="Histidine kinase" evidence="6">
    <location>
        <begin position="569"/>
        <end position="792"/>
    </location>
</feature>
<keyword evidence="9" id="KW-1185">Reference proteome</keyword>
<feature type="transmembrane region" description="Helical" evidence="5">
    <location>
        <begin position="291"/>
        <end position="309"/>
    </location>
</feature>
<dbReference type="SUPFAM" id="SSF55874">
    <property type="entry name" value="ATPase domain of HSP90 chaperone/DNA topoisomerase II/histidine kinase"/>
    <property type="match status" value="1"/>
</dbReference>
<dbReference type="SMART" id="SM00387">
    <property type="entry name" value="HATPase_c"/>
    <property type="match status" value="1"/>
</dbReference>
<comment type="caution">
    <text evidence="8">The sequence shown here is derived from an EMBL/GenBank/DDBJ whole genome shotgun (WGS) entry which is preliminary data.</text>
</comment>
<dbReference type="PANTHER" id="PTHR43065:SF49">
    <property type="entry name" value="HISTIDINE KINASE"/>
    <property type="match status" value="1"/>
</dbReference>
<evidence type="ECO:0000256" key="2">
    <source>
        <dbReference type="ARBA" id="ARBA00012438"/>
    </source>
</evidence>
<dbReference type="SUPFAM" id="SSF52172">
    <property type="entry name" value="CheY-like"/>
    <property type="match status" value="1"/>
</dbReference>
<dbReference type="PRINTS" id="PR00344">
    <property type="entry name" value="BCTRLSENSOR"/>
</dbReference>
<dbReference type="RefSeq" id="WP_264714562.1">
    <property type="nucleotide sequence ID" value="NZ_JAPDNT010000012.1"/>
</dbReference>
<gene>
    <name evidence="8" type="ORF">OL599_14735</name>
</gene>
<keyword evidence="3 4" id="KW-0597">Phosphoprotein</keyword>
<evidence type="ECO:0000259" key="7">
    <source>
        <dbReference type="PROSITE" id="PS50110"/>
    </source>
</evidence>
<dbReference type="CDD" id="cd00082">
    <property type="entry name" value="HisKA"/>
    <property type="match status" value="1"/>
</dbReference>